<feature type="domain" description="EamA" evidence="2">
    <location>
        <begin position="10"/>
        <end position="142"/>
    </location>
</feature>
<feature type="transmembrane region" description="Helical" evidence="1">
    <location>
        <begin position="209"/>
        <end position="230"/>
    </location>
</feature>
<evidence type="ECO:0000313" key="3">
    <source>
        <dbReference type="EMBL" id="MFC3106929.1"/>
    </source>
</evidence>
<dbReference type="RefSeq" id="WP_390326119.1">
    <property type="nucleotide sequence ID" value="NZ_JBHRTP010000008.1"/>
</dbReference>
<feature type="transmembrane region" description="Helical" evidence="1">
    <location>
        <begin position="97"/>
        <end position="118"/>
    </location>
</feature>
<comment type="caution">
    <text evidence="3">The sequence shown here is derived from an EMBL/GenBank/DDBJ whole genome shotgun (WGS) entry which is preliminary data.</text>
</comment>
<evidence type="ECO:0000259" key="2">
    <source>
        <dbReference type="Pfam" id="PF00892"/>
    </source>
</evidence>
<dbReference type="Proteomes" id="UP001595530">
    <property type="component" value="Unassembled WGS sequence"/>
</dbReference>
<evidence type="ECO:0000256" key="1">
    <source>
        <dbReference type="SAM" id="Phobius"/>
    </source>
</evidence>
<sequence>MPTKPSHRNALFLMVCAATLWSIAGVLTRHLDAARGFEVTFWRSCFAALFVAAALLWQKRARALAAVRSGGALGVVSGAMWAVMFCCFMIALTMTTVANTLIVMSVSPLLTALFAWLFLRQQIALRTWLAIAVAFGGMVWMFAGSMSQAGGAQLAGMAIAFGVPLAASVNVITLKKAGHGVDLIPAVLLGGVFSALLMLPLAWPMRASLHDVLILAILGFFQLGFPCMLMVHASKSLSAPEISLLALLEVLLGPIWAWLGAGEVPAREALLGGAVVLSALVFNELLAVRPINATAS</sequence>
<proteinExistence type="predicted"/>
<keyword evidence="1" id="KW-0472">Membrane</keyword>
<keyword evidence="4" id="KW-1185">Reference proteome</keyword>
<name>A0ABV7EVZ8_9BURK</name>
<feature type="transmembrane region" description="Helical" evidence="1">
    <location>
        <begin position="125"/>
        <end position="143"/>
    </location>
</feature>
<dbReference type="InterPro" id="IPR000620">
    <property type="entry name" value="EamA_dom"/>
</dbReference>
<gene>
    <name evidence="3" type="ORF">ACFOFO_02965</name>
</gene>
<reference evidence="4" key="1">
    <citation type="journal article" date="2019" name="Int. J. Syst. Evol. Microbiol.">
        <title>The Global Catalogue of Microorganisms (GCM) 10K type strain sequencing project: providing services to taxonomists for standard genome sequencing and annotation.</title>
        <authorList>
            <consortium name="The Broad Institute Genomics Platform"/>
            <consortium name="The Broad Institute Genome Sequencing Center for Infectious Disease"/>
            <person name="Wu L."/>
            <person name="Ma J."/>
        </authorList>
    </citation>
    <scope>NUCLEOTIDE SEQUENCE [LARGE SCALE GENOMIC DNA]</scope>
    <source>
        <strain evidence="4">KCTC 42986</strain>
    </source>
</reference>
<feature type="transmembrane region" description="Helical" evidence="1">
    <location>
        <begin position="69"/>
        <end position="91"/>
    </location>
</feature>
<dbReference type="EMBL" id="JBHRTP010000008">
    <property type="protein sequence ID" value="MFC3106929.1"/>
    <property type="molecule type" value="Genomic_DNA"/>
</dbReference>
<feature type="transmembrane region" description="Helical" evidence="1">
    <location>
        <begin position="242"/>
        <end position="259"/>
    </location>
</feature>
<feature type="transmembrane region" description="Helical" evidence="1">
    <location>
        <begin position="271"/>
        <end position="288"/>
    </location>
</feature>
<keyword evidence="1" id="KW-0812">Transmembrane</keyword>
<dbReference type="SUPFAM" id="SSF103481">
    <property type="entry name" value="Multidrug resistance efflux transporter EmrE"/>
    <property type="match status" value="2"/>
</dbReference>
<dbReference type="InterPro" id="IPR037185">
    <property type="entry name" value="EmrE-like"/>
</dbReference>
<accession>A0ABV7EVZ8</accession>
<evidence type="ECO:0000313" key="4">
    <source>
        <dbReference type="Proteomes" id="UP001595530"/>
    </source>
</evidence>
<keyword evidence="1" id="KW-1133">Transmembrane helix</keyword>
<organism evidence="3 4">
    <name type="scientific">Undibacterium arcticum</name>
    <dbReference type="NCBI Taxonomy" id="1762892"/>
    <lineage>
        <taxon>Bacteria</taxon>
        <taxon>Pseudomonadati</taxon>
        <taxon>Pseudomonadota</taxon>
        <taxon>Betaproteobacteria</taxon>
        <taxon>Burkholderiales</taxon>
        <taxon>Oxalobacteraceae</taxon>
        <taxon>Undibacterium</taxon>
    </lineage>
</organism>
<protein>
    <submittedName>
        <fullName evidence="3">DMT family transporter</fullName>
    </submittedName>
</protein>
<feature type="transmembrane region" description="Helical" evidence="1">
    <location>
        <begin position="40"/>
        <end position="57"/>
    </location>
</feature>
<dbReference type="Pfam" id="PF00892">
    <property type="entry name" value="EamA"/>
    <property type="match status" value="2"/>
</dbReference>
<feature type="transmembrane region" description="Helical" evidence="1">
    <location>
        <begin position="183"/>
        <end position="203"/>
    </location>
</feature>
<dbReference type="PANTHER" id="PTHR22911">
    <property type="entry name" value="ACYL-MALONYL CONDENSING ENZYME-RELATED"/>
    <property type="match status" value="1"/>
</dbReference>
<feature type="transmembrane region" description="Helical" evidence="1">
    <location>
        <begin position="149"/>
        <end position="171"/>
    </location>
</feature>
<feature type="domain" description="EamA" evidence="2">
    <location>
        <begin position="155"/>
        <end position="282"/>
    </location>
</feature>
<dbReference type="PANTHER" id="PTHR22911:SF135">
    <property type="entry name" value="BLR4310 PROTEIN"/>
    <property type="match status" value="1"/>
</dbReference>